<sequence length="118" mass="12959">RIMVWRRKNEELNPKNLVGTVKYGGVGVLVLGCMSASGLGIYTRRVGSQGGSLRGRRFYILDHSCVCPLTSFFPVQVIQMSQYREALSSLMGSSPLVLHGVYRLFGFGMILRLGASST</sequence>
<gene>
    <name evidence="2" type="ORF">AVEN_250662-2_1</name>
</gene>
<dbReference type="OrthoDB" id="3558968at2759"/>
<comment type="caution">
    <text evidence="2">The sequence shown here is derived from an EMBL/GenBank/DDBJ whole genome shotgun (WGS) entry which is preliminary data.</text>
</comment>
<evidence type="ECO:0000256" key="1">
    <source>
        <dbReference type="SAM" id="Phobius"/>
    </source>
</evidence>
<dbReference type="Proteomes" id="UP000499080">
    <property type="component" value="Unassembled WGS sequence"/>
</dbReference>
<dbReference type="GO" id="GO:0003676">
    <property type="term" value="F:nucleic acid binding"/>
    <property type="evidence" value="ECO:0007669"/>
    <property type="project" value="InterPro"/>
</dbReference>
<keyword evidence="3" id="KW-1185">Reference proteome</keyword>
<dbReference type="Gene3D" id="3.30.420.10">
    <property type="entry name" value="Ribonuclease H-like superfamily/Ribonuclease H"/>
    <property type="match status" value="1"/>
</dbReference>
<keyword evidence="1" id="KW-1133">Transmembrane helix</keyword>
<reference evidence="2 3" key="1">
    <citation type="journal article" date="2019" name="Sci. Rep.">
        <title>Orb-weaving spider Araneus ventricosus genome elucidates the spidroin gene catalogue.</title>
        <authorList>
            <person name="Kono N."/>
            <person name="Nakamura H."/>
            <person name="Ohtoshi R."/>
            <person name="Moran D.A.P."/>
            <person name="Shinohara A."/>
            <person name="Yoshida Y."/>
            <person name="Fujiwara M."/>
            <person name="Mori M."/>
            <person name="Tomita M."/>
            <person name="Arakawa K."/>
        </authorList>
    </citation>
    <scope>NUCLEOTIDE SEQUENCE [LARGE SCALE GENOMIC DNA]</scope>
</reference>
<keyword evidence="1" id="KW-0812">Transmembrane</keyword>
<keyword evidence="1" id="KW-0472">Membrane</keyword>
<dbReference type="AlphaFoldDB" id="A0A4Y2JWC0"/>
<proteinExistence type="predicted"/>
<evidence type="ECO:0000313" key="2">
    <source>
        <dbReference type="EMBL" id="GBM93592.1"/>
    </source>
</evidence>
<dbReference type="EMBL" id="BGPR01003887">
    <property type="protein sequence ID" value="GBM93592.1"/>
    <property type="molecule type" value="Genomic_DNA"/>
</dbReference>
<name>A0A4Y2JWC0_ARAVE</name>
<feature type="transmembrane region" description="Helical" evidence="1">
    <location>
        <begin position="21"/>
        <end position="42"/>
    </location>
</feature>
<organism evidence="2 3">
    <name type="scientific">Araneus ventricosus</name>
    <name type="common">Orbweaver spider</name>
    <name type="synonym">Epeira ventricosa</name>
    <dbReference type="NCBI Taxonomy" id="182803"/>
    <lineage>
        <taxon>Eukaryota</taxon>
        <taxon>Metazoa</taxon>
        <taxon>Ecdysozoa</taxon>
        <taxon>Arthropoda</taxon>
        <taxon>Chelicerata</taxon>
        <taxon>Arachnida</taxon>
        <taxon>Araneae</taxon>
        <taxon>Araneomorphae</taxon>
        <taxon>Entelegynae</taxon>
        <taxon>Araneoidea</taxon>
        <taxon>Araneidae</taxon>
        <taxon>Araneus</taxon>
    </lineage>
</organism>
<accession>A0A4Y2JWC0</accession>
<protein>
    <submittedName>
        <fullName evidence="2">Uncharacterized protein</fullName>
    </submittedName>
</protein>
<feature type="non-terminal residue" evidence="2">
    <location>
        <position position="1"/>
    </location>
</feature>
<dbReference type="InterPro" id="IPR036397">
    <property type="entry name" value="RNaseH_sf"/>
</dbReference>
<evidence type="ECO:0000313" key="3">
    <source>
        <dbReference type="Proteomes" id="UP000499080"/>
    </source>
</evidence>